<proteinExistence type="inferred from homology"/>
<dbReference type="SUPFAM" id="SSF52540">
    <property type="entry name" value="P-loop containing nucleoside triphosphate hydrolases"/>
    <property type="match status" value="1"/>
</dbReference>
<evidence type="ECO:0000313" key="6">
    <source>
        <dbReference type="Proteomes" id="UP000241444"/>
    </source>
</evidence>
<dbReference type="OrthoDB" id="9816422at2"/>
<dbReference type="Pfam" id="PF03135">
    <property type="entry name" value="CagE_TrbE_VirB"/>
    <property type="match status" value="1"/>
</dbReference>
<comment type="similarity">
    <text evidence="1">Belongs to the TrbE/VirB4 family.</text>
</comment>
<comment type="caution">
    <text evidence="5">The sequence shown here is derived from an EMBL/GenBank/DDBJ whole genome shotgun (WGS) entry which is preliminary data.</text>
</comment>
<name>A0A2P7BA39_9HYPH</name>
<dbReference type="Proteomes" id="UP000241444">
    <property type="component" value="Unassembled WGS sequence"/>
</dbReference>
<dbReference type="EMBL" id="PGGO01000025">
    <property type="protein sequence ID" value="PSH63330.1"/>
    <property type="molecule type" value="Genomic_DNA"/>
</dbReference>
<keyword evidence="3" id="KW-0067">ATP-binding</keyword>
<dbReference type="InterPro" id="IPR018145">
    <property type="entry name" value="CagE_TrbE_VirB_cntrl_dom"/>
</dbReference>
<evidence type="ECO:0000259" key="4">
    <source>
        <dbReference type="Pfam" id="PF03135"/>
    </source>
</evidence>
<dbReference type="Gene3D" id="3.40.50.300">
    <property type="entry name" value="P-loop containing nucleotide triphosphate hydrolases"/>
    <property type="match status" value="1"/>
</dbReference>
<dbReference type="PANTHER" id="PTHR30121:SF12">
    <property type="entry name" value="TYPE IV SECRETION SYSTEM PROTEIN CAGE"/>
    <property type="match status" value="1"/>
</dbReference>
<gene>
    <name evidence="5" type="ORF">CU102_23990</name>
</gene>
<dbReference type="InterPro" id="IPR051162">
    <property type="entry name" value="T4SS_component"/>
</dbReference>
<dbReference type="GO" id="GO:0005524">
    <property type="term" value="F:ATP binding"/>
    <property type="evidence" value="ECO:0007669"/>
    <property type="project" value="UniProtKB-KW"/>
</dbReference>
<dbReference type="RefSeq" id="WP_106713605.1">
    <property type="nucleotide sequence ID" value="NZ_PGGO01000025.1"/>
</dbReference>
<keyword evidence="2" id="KW-0547">Nucleotide-binding</keyword>
<evidence type="ECO:0000256" key="2">
    <source>
        <dbReference type="ARBA" id="ARBA00022741"/>
    </source>
</evidence>
<keyword evidence="6" id="KW-1185">Reference proteome</keyword>
<dbReference type="AlphaFoldDB" id="A0A2P7BA39"/>
<reference evidence="6" key="1">
    <citation type="submission" date="2017-11" db="EMBL/GenBank/DDBJ databases">
        <authorList>
            <person name="Kuznetsova I."/>
            <person name="Sazanova A."/>
            <person name="Chirak E."/>
            <person name="Safronova V."/>
            <person name="Willems A."/>
        </authorList>
    </citation>
    <scope>NUCLEOTIDE SEQUENCE [LARGE SCALE GENOMIC DNA]</scope>
    <source>
        <strain evidence="6">STM 196</strain>
    </source>
</reference>
<sequence>MALQRAVRSSMKFGTVAVREKKISSHVPYVRHVDETTLRTKEGMILSILKIDGFCHQTADQSEIDMKANVRNTLMRSLGDSRYAVYSHIIRRRITPQTAGSFSNPFCRDLNDRYMQGLAEKRMYANDLYLTVIRRGFQGKVGLADAFVSRFRNAAGVSAEVLDREARLELKEQVANIQKDMAEYGARILTATVRNGSVYSEPLEFLAQLLNGAQQIPMLLPRMGLDEYLPTRRITFGKKQFELRGGVDSETRFGSMVSSREYPSWTVSGVLDGLLKIPGEFIATQSFALQDRAPVMEEIAKVERQIAASDEAGTSLEEAINIARDEIVNGRAVMGHHHLTVMAIGDSLRELEACVQAVTKEIQNTGMVTVREDLNAEPAFWAQLPGNFAYIARRAMISSRNFCGLASFHNFAVGKPSGNHWGPAISLLQTTSMTPYYFNFHRLKVGNFTVVGPTNSGKTTGLAFLMAQAMRVTPQPRCVFFDTLRGADIFIRALGGQYEVLEPGVATGFNPLQLEGSASDRAFVLDLLRFLVRPRDGRQDLSPEQENILEAAVQRIFAIPVSERNFAEVSHLLRGGEKAGHDDLASRFNNWCDARGWLFNNPADQWDAEKGIVGFDLTKVLDDPDIRTAALGYIFHRIEGMLDGKTPMMLFIDEGWKVLSDDKFSKFLNEKLKTIRRLHGIVGFGTQSAKDIVSSKMGHTILEQTTTNLFFPNAKADRESYIDGFKLSEVEFNWVLTTPPETRQFLIKHANDSVIATLDLSHMLDFVKVISGNEATVAECEDLRQRYGDHAEKWLPYFCGWRTEA</sequence>
<feature type="domain" description="CagE TrbE VirB component of type IV transporter system central" evidence="4">
    <location>
        <begin position="195"/>
        <end position="393"/>
    </location>
</feature>
<evidence type="ECO:0000256" key="1">
    <source>
        <dbReference type="ARBA" id="ARBA00006512"/>
    </source>
</evidence>
<dbReference type="NCBIfam" id="TIGR00929">
    <property type="entry name" value="VirB4_CagE"/>
    <property type="match status" value="1"/>
</dbReference>
<organism evidence="5 6">
    <name type="scientific">Phyllobacterium brassicacearum</name>
    <dbReference type="NCBI Taxonomy" id="314235"/>
    <lineage>
        <taxon>Bacteria</taxon>
        <taxon>Pseudomonadati</taxon>
        <taxon>Pseudomonadota</taxon>
        <taxon>Alphaproteobacteria</taxon>
        <taxon>Hyphomicrobiales</taxon>
        <taxon>Phyllobacteriaceae</taxon>
        <taxon>Phyllobacterium</taxon>
    </lineage>
</organism>
<dbReference type="InterPro" id="IPR027417">
    <property type="entry name" value="P-loop_NTPase"/>
</dbReference>
<dbReference type="InterPro" id="IPR004346">
    <property type="entry name" value="CagE_TrbE_VirB"/>
</dbReference>
<dbReference type="PANTHER" id="PTHR30121">
    <property type="entry name" value="UNCHARACTERIZED PROTEIN YJGR-RELATED"/>
    <property type="match status" value="1"/>
</dbReference>
<evidence type="ECO:0000256" key="3">
    <source>
        <dbReference type="ARBA" id="ARBA00022840"/>
    </source>
</evidence>
<accession>A0A2P7BA39</accession>
<protein>
    <submittedName>
        <fullName evidence="5">Type VI secretion protein</fullName>
    </submittedName>
</protein>
<evidence type="ECO:0000313" key="5">
    <source>
        <dbReference type="EMBL" id="PSH63330.1"/>
    </source>
</evidence>